<organism evidence="3 4">
    <name type="scientific">Arenibacter nanhaiticus</name>
    <dbReference type="NCBI Taxonomy" id="558155"/>
    <lineage>
        <taxon>Bacteria</taxon>
        <taxon>Pseudomonadati</taxon>
        <taxon>Bacteroidota</taxon>
        <taxon>Flavobacteriia</taxon>
        <taxon>Flavobacteriales</taxon>
        <taxon>Flavobacteriaceae</taxon>
        <taxon>Arenibacter</taxon>
    </lineage>
</organism>
<proteinExistence type="predicted"/>
<evidence type="ECO:0000256" key="1">
    <source>
        <dbReference type="SAM" id="MobiDB-lite"/>
    </source>
</evidence>
<dbReference type="EMBL" id="FQYX01000015">
    <property type="protein sequence ID" value="SHJ25908.1"/>
    <property type="molecule type" value="Genomic_DNA"/>
</dbReference>
<evidence type="ECO:0000313" key="4">
    <source>
        <dbReference type="Proteomes" id="UP000184231"/>
    </source>
</evidence>
<keyword evidence="2" id="KW-0812">Transmembrane</keyword>
<keyword evidence="4" id="KW-1185">Reference proteome</keyword>
<reference evidence="4" key="1">
    <citation type="submission" date="2016-11" db="EMBL/GenBank/DDBJ databases">
        <authorList>
            <person name="Varghese N."/>
            <person name="Submissions S."/>
        </authorList>
    </citation>
    <scope>NUCLEOTIDE SEQUENCE [LARGE SCALE GENOMIC DNA]</scope>
    <source>
        <strain evidence="4">CGMCC 1.8863</strain>
    </source>
</reference>
<keyword evidence="2" id="KW-1133">Transmembrane helix</keyword>
<name>A0A1M6HUW5_9FLAO</name>
<feature type="transmembrane region" description="Helical" evidence="2">
    <location>
        <begin position="6"/>
        <end position="25"/>
    </location>
</feature>
<dbReference type="STRING" id="558155.SAMN04487911_11527"/>
<dbReference type="Proteomes" id="UP000184231">
    <property type="component" value="Unassembled WGS sequence"/>
</dbReference>
<keyword evidence="2" id="KW-0472">Membrane</keyword>
<dbReference type="AlphaFoldDB" id="A0A1M6HUW5"/>
<feature type="region of interest" description="Disordered" evidence="1">
    <location>
        <begin position="31"/>
        <end position="51"/>
    </location>
</feature>
<sequence>MNSSALIIMLLAQGTMISLAGYFFYRVLTTPPKQEPDSYYENDDIENRQKE</sequence>
<evidence type="ECO:0000256" key="2">
    <source>
        <dbReference type="SAM" id="Phobius"/>
    </source>
</evidence>
<gene>
    <name evidence="3" type="ORF">SAMN04487911_11527</name>
</gene>
<dbReference type="RefSeq" id="WP_178338870.1">
    <property type="nucleotide sequence ID" value="NZ_FQYX01000015.1"/>
</dbReference>
<protein>
    <submittedName>
        <fullName evidence="3">Uncharacterized protein</fullName>
    </submittedName>
</protein>
<accession>A0A1M6HUW5</accession>
<evidence type="ECO:0000313" key="3">
    <source>
        <dbReference type="EMBL" id="SHJ25908.1"/>
    </source>
</evidence>